<dbReference type="PRINTS" id="PR01576">
    <property type="entry name" value="PDEFORMYLASE"/>
</dbReference>
<keyword evidence="2" id="KW-0479">Metal-binding</keyword>
<dbReference type="InterPro" id="IPR023635">
    <property type="entry name" value="Peptide_deformylase"/>
</dbReference>
<dbReference type="Gene3D" id="3.90.45.10">
    <property type="entry name" value="Peptide deformylase"/>
    <property type="match status" value="1"/>
</dbReference>
<evidence type="ECO:0000313" key="3">
    <source>
        <dbReference type="EMBL" id="OGM04583.1"/>
    </source>
</evidence>
<feature type="binding site" evidence="2">
    <location>
        <position position="138"/>
    </location>
    <ligand>
        <name>Fe cation</name>
        <dbReference type="ChEBI" id="CHEBI:24875"/>
    </ligand>
</feature>
<comment type="similarity">
    <text evidence="1 2">Belongs to the polypeptide deformylase family.</text>
</comment>
<evidence type="ECO:0000256" key="1">
    <source>
        <dbReference type="ARBA" id="ARBA00010759"/>
    </source>
</evidence>
<comment type="cofactor">
    <cofactor evidence="2">
        <name>Fe(2+)</name>
        <dbReference type="ChEBI" id="CHEBI:29033"/>
    </cofactor>
    <text evidence="2">Binds 1 Fe(2+) ion.</text>
</comment>
<dbReference type="GO" id="GO:0042586">
    <property type="term" value="F:peptide deformylase activity"/>
    <property type="evidence" value="ECO:0007669"/>
    <property type="project" value="UniProtKB-UniRule"/>
</dbReference>
<dbReference type="GO" id="GO:0006412">
    <property type="term" value="P:translation"/>
    <property type="evidence" value="ECO:0007669"/>
    <property type="project" value="UniProtKB-UniRule"/>
</dbReference>
<dbReference type="CDD" id="cd00487">
    <property type="entry name" value="Pep_deformylase"/>
    <property type="match status" value="1"/>
</dbReference>
<comment type="function">
    <text evidence="2">Removes the formyl group from the N-terminal Met of newly synthesized proteins. Requires at least a dipeptide for an efficient rate of reaction. N-terminal L-methionine is a prerequisite for activity but the enzyme has broad specificity at other positions.</text>
</comment>
<accession>A0A1F7WP02</accession>
<dbReference type="NCBIfam" id="NF001159">
    <property type="entry name" value="PRK00150.1-3"/>
    <property type="match status" value="1"/>
</dbReference>
<dbReference type="InterPro" id="IPR036821">
    <property type="entry name" value="Peptide_deformylase_sf"/>
</dbReference>
<keyword evidence="2" id="KW-0648">Protein biosynthesis</keyword>
<evidence type="ECO:0000256" key="2">
    <source>
        <dbReference type="HAMAP-Rule" id="MF_00163"/>
    </source>
</evidence>
<reference evidence="3 4" key="1">
    <citation type="journal article" date="2016" name="Nat. Commun.">
        <title>Thousands of microbial genomes shed light on interconnected biogeochemical processes in an aquifer system.</title>
        <authorList>
            <person name="Anantharaman K."/>
            <person name="Brown C.T."/>
            <person name="Hug L.A."/>
            <person name="Sharon I."/>
            <person name="Castelle C.J."/>
            <person name="Probst A.J."/>
            <person name="Thomas B.C."/>
            <person name="Singh A."/>
            <person name="Wilkins M.J."/>
            <person name="Karaoz U."/>
            <person name="Brodie E.L."/>
            <person name="Williams K.H."/>
            <person name="Hubbard S.S."/>
            <person name="Banfield J.F."/>
        </authorList>
    </citation>
    <scope>NUCLEOTIDE SEQUENCE [LARGE SCALE GENOMIC DNA]</scope>
</reference>
<organism evidence="3 4">
    <name type="scientific">Candidatus Woesebacteria bacterium GWA1_42_12</name>
    <dbReference type="NCBI Taxonomy" id="1802472"/>
    <lineage>
        <taxon>Bacteria</taxon>
        <taxon>Candidatus Woeseibacteriota</taxon>
    </lineage>
</organism>
<name>A0A1F7WP02_9BACT</name>
<dbReference type="Proteomes" id="UP000177091">
    <property type="component" value="Unassembled WGS sequence"/>
</dbReference>
<feature type="binding site" evidence="2">
    <location>
        <position position="142"/>
    </location>
    <ligand>
        <name>Fe cation</name>
        <dbReference type="ChEBI" id="CHEBI:24875"/>
    </ligand>
</feature>
<dbReference type="SUPFAM" id="SSF56420">
    <property type="entry name" value="Peptide deformylase"/>
    <property type="match status" value="1"/>
</dbReference>
<dbReference type="PANTHER" id="PTHR10458">
    <property type="entry name" value="PEPTIDE DEFORMYLASE"/>
    <property type="match status" value="1"/>
</dbReference>
<keyword evidence="2" id="KW-0378">Hydrolase</keyword>
<feature type="active site" evidence="2">
    <location>
        <position position="139"/>
    </location>
</feature>
<proteinExistence type="inferred from homology"/>
<evidence type="ECO:0000313" key="4">
    <source>
        <dbReference type="Proteomes" id="UP000177091"/>
    </source>
</evidence>
<dbReference type="GO" id="GO:0046872">
    <property type="term" value="F:metal ion binding"/>
    <property type="evidence" value="ECO:0007669"/>
    <property type="project" value="UniProtKB-KW"/>
</dbReference>
<dbReference type="EC" id="3.5.1.88" evidence="2"/>
<dbReference type="PANTHER" id="PTHR10458:SF22">
    <property type="entry name" value="PEPTIDE DEFORMYLASE"/>
    <property type="match status" value="1"/>
</dbReference>
<dbReference type="NCBIfam" id="TIGR00079">
    <property type="entry name" value="pept_deformyl"/>
    <property type="match status" value="1"/>
</dbReference>
<sequence>MVRKILDAKDPYLRQVSKPVGAIDKKVEGLIRDLKDTLRIQKDPEGVGLAAPQIGKNVRIFYISHKGVSEIFINPEIVSLGPLRKDPEKEKIMEGCLSLPHYYGPLERAGSVTLKYRDEEGNKKIKTIKGFLAQIIQHEVDHLNGVLFVDRILEQKKKLYKLIDEEEWEEVEI</sequence>
<dbReference type="EMBL" id="MGFK01000010">
    <property type="protein sequence ID" value="OGM04583.1"/>
    <property type="molecule type" value="Genomic_DNA"/>
</dbReference>
<comment type="caution">
    <text evidence="3">The sequence shown here is derived from an EMBL/GenBank/DDBJ whole genome shotgun (WGS) entry which is preliminary data.</text>
</comment>
<dbReference type="HAMAP" id="MF_00163">
    <property type="entry name" value="Pep_deformylase"/>
    <property type="match status" value="1"/>
</dbReference>
<gene>
    <name evidence="2" type="primary">def</name>
    <name evidence="3" type="ORF">A2112_00980</name>
</gene>
<comment type="catalytic activity">
    <reaction evidence="2">
        <text>N-terminal N-formyl-L-methionyl-[peptide] + H2O = N-terminal L-methionyl-[peptide] + formate</text>
        <dbReference type="Rhea" id="RHEA:24420"/>
        <dbReference type="Rhea" id="RHEA-COMP:10639"/>
        <dbReference type="Rhea" id="RHEA-COMP:10640"/>
        <dbReference type="ChEBI" id="CHEBI:15377"/>
        <dbReference type="ChEBI" id="CHEBI:15740"/>
        <dbReference type="ChEBI" id="CHEBI:49298"/>
        <dbReference type="ChEBI" id="CHEBI:64731"/>
        <dbReference type="EC" id="3.5.1.88"/>
    </reaction>
</comment>
<protein>
    <recommendedName>
        <fullName evidence="2">Peptide deformylase</fullName>
        <shortName evidence="2">PDF</shortName>
        <ecNumber evidence="2">3.5.1.88</ecNumber>
    </recommendedName>
    <alternativeName>
        <fullName evidence="2">Polypeptide deformylase</fullName>
    </alternativeName>
</protein>
<dbReference type="AlphaFoldDB" id="A0A1F7WP02"/>
<dbReference type="PIRSF" id="PIRSF004749">
    <property type="entry name" value="Pep_def"/>
    <property type="match status" value="1"/>
</dbReference>
<keyword evidence="2" id="KW-0408">Iron</keyword>
<feature type="binding site" evidence="2">
    <location>
        <position position="96"/>
    </location>
    <ligand>
        <name>Fe cation</name>
        <dbReference type="ChEBI" id="CHEBI:24875"/>
    </ligand>
</feature>
<dbReference type="Pfam" id="PF01327">
    <property type="entry name" value="Pep_deformylase"/>
    <property type="match status" value="1"/>
</dbReference>